<evidence type="ECO:0000313" key="1">
    <source>
        <dbReference type="EMBL" id="GBO43092.1"/>
    </source>
</evidence>
<dbReference type="AlphaFoldDB" id="A0A4Y2X516"/>
<proteinExistence type="predicted"/>
<organism evidence="1 2">
    <name type="scientific">Araneus ventricosus</name>
    <name type="common">Orbweaver spider</name>
    <name type="synonym">Epeira ventricosa</name>
    <dbReference type="NCBI Taxonomy" id="182803"/>
    <lineage>
        <taxon>Eukaryota</taxon>
        <taxon>Metazoa</taxon>
        <taxon>Ecdysozoa</taxon>
        <taxon>Arthropoda</taxon>
        <taxon>Chelicerata</taxon>
        <taxon>Arachnida</taxon>
        <taxon>Araneae</taxon>
        <taxon>Araneomorphae</taxon>
        <taxon>Entelegynae</taxon>
        <taxon>Araneoidea</taxon>
        <taxon>Araneidae</taxon>
        <taxon>Araneus</taxon>
    </lineage>
</organism>
<reference evidence="1 2" key="1">
    <citation type="journal article" date="2019" name="Sci. Rep.">
        <title>Orb-weaving spider Araneus ventricosus genome elucidates the spidroin gene catalogue.</title>
        <authorList>
            <person name="Kono N."/>
            <person name="Nakamura H."/>
            <person name="Ohtoshi R."/>
            <person name="Moran D.A.P."/>
            <person name="Shinohara A."/>
            <person name="Yoshida Y."/>
            <person name="Fujiwara M."/>
            <person name="Mori M."/>
            <person name="Tomita M."/>
            <person name="Arakawa K."/>
        </authorList>
    </citation>
    <scope>NUCLEOTIDE SEQUENCE [LARGE SCALE GENOMIC DNA]</scope>
</reference>
<keyword evidence="2" id="KW-1185">Reference proteome</keyword>
<comment type="caution">
    <text evidence="1">The sequence shown here is derived from an EMBL/GenBank/DDBJ whole genome shotgun (WGS) entry which is preliminary data.</text>
</comment>
<evidence type="ECO:0000313" key="2">
    <source>
        <dbReference type="Proteomes" id="UP000499080"/>
    </source>
</evidence>
<gene>
    <name evidence="1" type="ORF">AVEN_236684_1</name>
</gene>
<name>A0A4Y2X516_ARAVE</name>
<dbReference type="Proteomes" id="UP000499080">
    <property type="component" value="Unassembled WGS sequence"/>
</dbReference>
<protein>
    <submittedName>
        <fullName evidence="1">Uncharacterized protein</fullName>
    </submittedName>
</protein>
<accession>A0A4Y2X516</accession>
<sequence length="85" mass="9769">MKTSYLYHLRRVSQDNRLLESSKRKPHSSWLATRVRRGTAWYPGHVLRHLRCGFRPLVASLIHGWGAPPFSSTSFGKTLIFSSCL</sequence>
<dbReference type="EMBL" id="BGPR01069452">
    <property type="protein sequence ID" value="GBO43092.1"/>
    <property type="molecule type" value="Genomic_DNA"/>
</dbReference>